<dbReference type="PANTHER" id="PTHR43861">
    <property type="entry name" value="TRANS-ACONITATE 2-METHYLTRANSFERASE-RELATED"/>
    <property type="match status" value="1"/>
</dbReference>
<keyword evidence="5" id="KW-1185">Reference proteome</keyword>
<dbReference type="InterPro" id="IPR041698">
    <property type="entry name" value="Methyltransf_25"/>
</dbReference>
<keyword evidence="2" id="KW-0808">Transferase</keyword>
<feature type="domain" description="Methyltransferase" evidence="3">
    <location>
        <begin position="56"/>
        <end position="152"/>
    </location>
</feature>
<evidence type="ECO:0000256" key="1">
    <source>
        <dbReference type="ARBA" id="ARBA00022603"/>
    </source>
</evidence>
<dbReference type="Pfam" id="PF13649">
    <property type="entry name" value="Methyltransf_25"/>
    <property type="match status" value="1"/>
</dbReference>
<dbReference type="PANTHER" id="PTHR43861:SF1">
    <property type="entry name" value="TRANS-ACONITATE 2-METHYLTRANSFERASE"/>
    <property type="match status" value="1"/>
</dbReference>
<dbReference type="Gene3D" id="3.40.50.150">
    <property type="entry name" value="Vaccinia Virus protein VP39"/>
    <property type="match status" value="1"/>
</dbReference>
<dbReference type="EMBL" id="JAMOIM010000010">
    <property type="protein sequence ID" value="MCW6509600.1"/>
    <property type="molecule type" value="Genomic_DNA"/>
</dbReference>
<evidence type="ECO:0000313" key="4">
    <source>
        <dbReference type="EMBL" id="MCW6509600.1"/>
    </source>
</evidence>
<evidence type="ECO:0000256" key="2">
    <source>
        <dbReference type="ARBA" id="ARBA00022679"/>
    </source>
</evidence>
<dbReference type="RefSeq" id="WP_282585970.1">
    <property type="nucleotide sequence ID" value="NZ_JAMOIM010000010.1"/>
</dbReference>
<dbReference type="AlphaFoldDB" id="A0AA41YYF5"/>
<reference evidence="4" key="1">
    <citation type="submission" date="2022-05" db="EMBL/GenBank/DDBJ databases">
        <authorList>
            <person name="Pankratov T."/>
        </authorList>
    </citation>
    <scope>NUCLEOTIDE SEQUENCE</scope>
    <source>
        <strain evidence="4">BP6-180914</strain>
    </source>
</reference>
<protein>
    <submittedName>
        <fullName evidence="4">Class I SAM-dependent methyltransferase</fullName>
    </submittedName>
</protein>
<dbReference type="GO" id="GO:0008168">
    <property type="term" value="F:methyltransferase activity"/>
    <property type="evidence" value="ECO:0007669"/>
    <property type="project" value="UniProtKB-KW"/>
</dbReference>
<evidence type="ECO:0000313" key="5">
    <source>
        <dbReference type="Proteomes" id="UP001165667"/>
    </source>
</evidence>
<dbReference type="Proteomes" id="UP001165667">
    <property type="component" value="Unassembled WGS sequence"/>
</dbReference>
<proteinExistence type="predicted"/>
<accession>A0AA41YYF5</accession>
<keyword evidence="1 4" id="KW-0489">Methyltransferase</keyword>
<dbReference type="SUPFAM" id="SSF53335">
    <property type="entry name" value="S-adenosyl-L-methionine-dependent methyltransferases"/>
    <property type="match status" value="1"/>
</dbReference>
<evidence type="ECO:0000259" key="3">
    <source>
        <dbReference type="Pfam" id="PF13649"/>
    </source>
</evidence>
<sequence length="300" mass="31011">MTATSSAGPANTDQIAYWNSVAGERWALLQARIDAVFAPLTGAALAFAAPKSEERVVDIGCGAGATVLGLAQAVGGSGHVLGVDVSKPMLTVAERRVAAETLPQATLLLADASTHTFAPRTFDLVFSRFGVMFFADPVAAFANIRTGLVDGGRLAFACWQPLKANPWFEVPVAALRPLLPPAPPADPLEPGPFAFADADRVRGILDAAGFEDIRIEPHHTRMNLGSPTAALDFLTQVGPASRALGDAEPENRPALIDAVRSALASHDGPDGIVLGGAIWLVSARTAAVAGGQPRAPGSTD</sequence>
<dbReference type="GO" id="GO:0032259">
    <property type="term" value="P:methylation"/>
    <property type="evidence" value="ECO:0007669"/>
    <property type="project" value="UniProtKB-KW"/>
</dbReference>
<dbReference type="InterPro" id="IPR029063">
    <property type="entry name" value="SAM-dependent_MTases_sf"/>
</dbReference>
<gene>
    <name evidence="4" type="ORF">M8523_16390</name>
</gene>
<name>A0AA41YYF5_9HYPH</name>
<comment type="caution">
    <text evidence="4">The sequence shown here is derived from an EMBL/GenBank/DDBJ whole genome shotgun (WGS) entry which is preliminary data.</text>
</comment>
<organism evidence="4 5">
    <name type="scientific">Lichenifustis flavocetrariae</name>
    <dbReference type="NCBI Taxonomy" id="2949735"/>
    <lineage>
        <taxon>Bacteria</taxon>
        <taxon>Pseudomonadati</taxon>
        <taxon>Pseudomonadota</taxon>
        <taxon>Alphaproteobacteria</taxon>
        <taxon>Hyphomicrobiales</taxon>
        <taxon>Lichenihabitantaceae</taxon>
        <taxon>Lichenifustis</taxon>
    </lineage>
</organism>
<dbReference type="CDD" id="cd02440">
    <property type="entry name" value="AdoMet_MTases"/>
    <property type="match status" value="1"/>
</dbReference>